<protein>
    <submittedName>
        <fullName evidence="4">Anti-RNA polymerase sigma 70 factor</fullName>
    </submittedName>
</protein>
<proteinExistence type="inferred from homology"/>
<evidence type="ECO:0000256" key="2">
    <source>
        <dbReference type="ARBA" id="ARBA00023163"/>
    </source>
</evidence>
<evidence type="ECO:0000313" key="5">
    <source>
        <dbReference type="Proteomes" id="UP000017548"/>
    </source>
</evidence>
<dbReference type="NCBIfam" id="NF008723">
    <property type="entry name" value="PRK11718.1"/>
    <property type="match status" value="1"/>
</dbReference>
<keyword evidence="1 3" id="KW-0805">Transcription regulation</keyword>
<gene>
    <name evidence="4" type="primary">rsd</name>
    <name evidence="4" type="ORF">SHD_4087</name>
</gene>
<dbReference type="Proteomes" id="UP000017548">
    <property type="component" value="Unassembled WGS sequence"/>
</dbReference>
<dbReference type="InterPro" id="IPR038309">
    <property type="entry name" value="Rsd/AlgQ_sf"/>
</dbReference>
<keyword evidence="2 3" id="KW-0804">Transcription</keyword>
<sequence length="166" mass="19080">MECIMLRELEKAEQKWGGSNKLIDQWLENRRKLLVHYCQIAGLPPYTNAEKSLPSFDHVKSFCDLLVDYVSEGHFEVYDQVINACEKFGASCKATIQQVLPQITPTTHAALDFNDKYAEALDDQVLYQLDKDLSELAHTMETRFELEDKLLEVLHSKYSEHAAQQA</sequence>
<comment type="caution">
    <text evidence="4">The sequence shown here is derived from an EMBL/GenBank/DDBJ whole genome shotgun (WGS) entry which is preliminary data.</text>
</comment>
<keyword evidence="5" id="KW-1185">Reference proteome</keyword>
<name>A0ABN0PIH1_9GAMM</name>
<accession>A0ABN0PIH1</accession>
<dbReference type="Pfam" id="PF04353">
    <property type="entry name" value="Rsd_AlgQ"/>
    <property type="match status" value="1"/>
</dbReference>
<dbReference type="EMBL" id="AXZL01000076">
    <property type="protein sequence ID" value="ESE39878.1"/>
    <property type="molecule type" value="Genomic_DNA"/>
</dbReference>
<dbReference type="InterPro" id="IPR007448">
    <property type="entry name" value="Sigma70_reg_Rsd_AlgQ"/>
</dbReference>
<comment type="similarity">
    <text evidence="3">Belongs to the Rsd/AlgQ family.</text>
</comment>
<dbReference type="Gene3D" id="1.20.120.1370">
    <property type="entry name" value="Regulator of RNA polymerase sigma(70) subunit, domain 4"/>
    <property type="match status" value="1"/>
</dbReference>
<evidence type="ECO:0000256" key="3">
    <source>
        <dbReference type="RuleBase" id="RU004409"/>
    </source>
</evidence>
<dbReference type="PIRSF" id="PIRSF016548">
    <property type="entry name" value="Rsd_AlgQ"/>
    <property type="match status" value="1"/>
</dbReference>
<evidence type="ECO:0000256" key="1">
    <source>
        <dbReference type="ARBA" id="ARBA00023015"/>
    </source>
</evidence>
<evidence type="ECO:0000313" key="4">
    <source>
        <dbReference type="EMBL" id="ESE39878.1"/>
    </source>
</evidence>
<organism evidence="4 5">
    <name type="scientific">Shewanella decolorationis S12</name>
    <dbReference type="NCBI Taxonomy" id="1353536"/>
    <lineage>
        <taxon>Bacteria</taxon>
        <taxon>Pseudomonadati</taxon>
        <taxon>Pseudomonadota</taxon>
        <taxon>Gammaproteobacteria</taxon>
        <taxon>Alteromonadales</taxon>
        <taxon>Shewanellaceae</taxon>
        <taxon>Shewanella</taxon>
    </lineage>
</organism>
<reference evidence="4 5" key="1">
    <citation type="journal article" date="2013" name="Genome Announc.">
        <title>Draft Genome Sequence of Shewanella decolorationis S12, a Dye-Degrading Bacterium Isolated from a Wastewater Treatment Plant.</title>
        <authorList>
            <person name="Xu M."/>
            <person name="Fang Y."/>
            <person name="Liu J."/>
            <person name="Chen X."/>
            <person name="Sun G."/>
            <person name="Guo J."/>
            <person name="Hua Z."/>
            <person name="Tu Q."/>
            <person name="Wu L."/>
            <person name="Zhou J."/>
            <person name="Liu X."/>
        </authorList>
    </citation>
    <scope>NUCLEOTIDE SEQUENCE [LARGE SCALE GENOMIC DNA]</scope>
    <source>
        <strain evidence="4 5">S12</strain>
    </source>
</reference>